<evidence type="ECO:0000313" key="11">
    <source>
        <dbReference type="EMBL" id="BCJ89513.1"/>
    </source>
</evidence>
<evidence type="ECO:0000256" key="1">
    <source>
        <dbReference type="ARBA" id="ARBA00002869"/>
    </source>
</evidence>
<dbReference type="FunFam" id="3.40.190.10:FF:000005">
    <property type="entry name" value="Porphobilinogen deaminase"/>
    <property type="match status" value="1"/>
</dbReference>
<evidence type="ECO:0000256" key="3">
    <source>
        <dbReference type="ARBA" id="ARBA00005638"/>
    </source>
</evidence>
<dbReference type="GO" id="GO:0005737">
    <property type="term" value="C:cytoplasm"/>
    <property type="evidence" value="ECO:0007669"/>
    <property type="project" value="UniProtKB-UniRule"/>
</dbReference>
<evidence type="ECO:0000259" key="10">
    <source>
        <dbReference type="Pfam" id="PF03900"/>
    </source>
</evidence>
<dbReference type="SUPFAM" id="SSF53850">
    <property type="entry name" value="Periplasmic binding protein-like II"/>
    <property type="match status" value="1"/>
</dbReference>
<comment type="function">
    <text evidence="1 8">Tetrapolymerization of the monopyrrole PBG into the hydroxymethylbilane pre-uroporphyrinogen in several discrete steps.</text>
</comment>
<dbReference type="Pfam" id="PF03900">
    <property type="entry name" value="Porphobil_deamC"/>
    <property type="match status" value="1"/>
</dbReference>
<dbReference type="PROSITE" id="PS00533">
    <property type="entry name" value="PORPHOBILINOGEN_DEAM"/>
    <property type="match status" value="1"/>
</dbReference>
<dbReference type="GO" id="GO:0006782">
    <property type="term" value="P:protoporphyrinogen IX biosynthetic process"/>
    <property type="evidence" value="ECO:0007669"/>
    <property type="project" value="UniProtKB-UniRule"/>
</dbReference>
<proteinExistence type="inferred from homology"/>
<dbReference type="Gene3D" id="3.40.190.10">
    <property type="entry name" value="Periplasmic binding protein-like II"/>
    <property type="match status" value="2"/>
</dbReference>
<dbReference type="PIRSF" id="PIRSF001438">
    <property type="entry name" value="4pyrrol_synth_OHMeBilane_synth"/>
    <property type="match status" value="1"/>
</dbReference>
<dbReference type="NCBIfam" id="TIGR00212">
    <property type="entry name" value="hemC"/>
    <property type="match status" value="1"/>
</dbReference>
<dbReference type="InterPro" id="IPR022418">
    <property type="entry name" value="Porphobilinogen_deaminase_C"/>
</dbReference>
<evidence type="ECO:0000256" key="2">
    <source>
        <dbReference type="ARBA" id="ARBA00004735"/>
    </source>
</evidence>
<dbReference type="SUPFAM" id="SSF54782">
    <property type="entry name" value="Porphobilinogen deaminase (hydroxymethylbilane synthase), C-terminal domain"/>
    <property type="match status" value="1"/>
</dbReference>
<protein>
    <recommendedName>
        <fullName evidence="8">Porphobilinogen deaminase</fullName>
        <shortName evidence="8">PBG</shortName>
        <ecNumber evidence="8">2.5.1.61</ecNumber>
    </recommendedName>
    <alternativeName>
        <fullName evidence="8">Hydroxymethylbilane synthase</fullName>
        <shortName evidence="8">HMBS</shortName>
    </alternativeName>
    <alternativeName>
        <fullName evidence="8">Pre-uroporphyrinogen synthase</fullName>
    </alternativeName>
</protein>
<dbReference type="RefSeq" id="WP_222876219.1">
    <property type="nucleotide sequence ID" value="NZ_AP023361.1"/>
</dbReference>
<reference evidence="11 12" key="1">
    <citation type="submission" date="2020-08" db="EMBL/GenBank/DDBJ databases">
        <title>Genome sequence of Rhizobiales bacterium strain IZ6.</title>
        <authorList>
            <person name="Nakai R."/>
            <person name="Naganuma T."/>
        </authorList>
    </citation>
    <scope>NUCLEOTIDE SEQUENCE [LARGE SCALE GENOMIC DNA]</scope>
    <source>
        <strain evidence="11 12">IZ6</strain>
    </source>
</reference>
<dbReference type="EC" id="2.5.1.61" evidence="8"/>
<dbReference type="HAMAP" id="MF_00260">
    <property type="entry name" value="Porphobil_deam"/>
    <property type="match status" value="1"/>
</dbReference>
<dbReference type="FunFam" id="3.40.190.10:FF:000004">
    <property type="entry name" value="Porphobilinogen deaminase"/>
    <property type="match status" value="1"/>
</dbReference>
<evidence type="ECO:0000256" key="4">
    <source>
        <dbReference type="ARBA" id="ARBA00011245"/>
    </source>
</evidence>
<sequence>MTSPFLRIGTRGSPLALWQARAVRAALASAHEVDEGAIEIVTIKTSGDQVKDRPLADLGGKGLFTKEIEEALQGNRVDIAVHSAKDVPTFLPDGLMLAGCLPRADVRDVLIAPEYRTLAALPEGAVIGTASVRRSALLKHLRPDLKTVLLRGNVETRLRKVESGEFQATLLALAGLTRLGLASHATEIFETETMLPACGQGAVAIEIRADDETARGRVEAIDHRETSLALVAERAMLAVLDGSCKTPIAGHAVHYTSGSLHLRGLVIAPDGSEVWNIKAEGAASDAEKIGRAAGEDLLGRVPSGILTEGPR</sequence>
<evidence type="ECO:0000256" key="5">
    <source>
        <dbReference type="ARBA" id="ARBA00022679"/>
    </source>
</evidence>
<evidence type="ECO:0000256" key="6">
    <source>
        <dbReference type="ARBA" id="ARBA00023244"/>
    </source>
</evidence>
<keyword evidence="5 8" id="KW-0808">Transferase</keyword>
<dbReference type="AlphaFoldDB" id="A0A6S6QEH1"/>
<name>A0A6S6QEH1_9HYPH</name>
<keyword evidence="12" id="KW-1185">Reference proteome</keyword>
<feature type="modified residue" description="S-(dipyrrolylmethanemethyl)cysteine" evidence="8">
    <location>
        <position position="244"/>
    </location>
</feature>
<feature type="domain" description="Porphobilinogen deaminase C-terminal" evidence="10">
    <location>
        <begin position="230"/>
        <end position="298"/>
    </location>
</feature>
<dbReference type="InterPro" id="IPR000860">
    <property type="entry name" value="HemC"/>
</dbReference>
<evidence type="ECO:0000256" key="7">
    <source>
        <dbReference type="ARBA" id="ARBA00048169"/>
    </source>
</evidence>
<comment type="catalytic activity">
    <reaction evidence="7 8">
        <text>4 porphobilinogen + H2O = hydroxymethylbilane + 4 NH4(+)</text>
        <dbReference type="Rhea" id="RHEA:13185"/>
        <dbReference type="ChEBI" id="CHEBI:15377"/>
        <dbReference type="ChEBI" id="CHEBI:28938"/>
        <dbReference type="ChEBI" id="CHEBI:57845"/>
        <dbReference type="ChEBI" id="CHEBI:58126"/>
        <dbReference type="EC" id="2.5.1.61"/>
    </reaction>
</comment>
<accession>A0A6S6QEH1</accession>
<dbReference type="PRINTS" id="PR00151">
    <property type="entry name" value="PORPHBDMNASE"/>
</dbReference>
<comment type="miscellaneous">
    <text evidence="8">The porphobilinogen subunits are added to the dipyrromethane group.</text>
</comment>
<dbReference type="UniPathway" id="UPA00251">
    <property type="reaction ID" value="UER00319"/>
</dbReference>
<dbReference type="PANTHER" id="PTHR11557:SF0">
    <property type="entry name" value="PORPHOBILINOGEN DEAMINASE"/>
    <property type="match status" value="1"/>
</dbReference>
<dbReference type="GO" id="GO:0004418">
    <property type="term" value="F:hydroxymethylbilane synthase activity"/>
    <property type="evidence" value="ECO:0007669"/>
    <property type="project" value="UniProtKB-UniRule"/>
</dbReference>
<comment type="subunit">
    <text evidence="4 8">Monomer.</text>
</comment>
<dbReference type="InterPro" id="IPR022417">
    <property type="entry name" value="Porphobilin_deaminase_N"/>
</dbReference>
<dbReference type="InterPro" id="IPR022419">
    <property type="entry name" value="Porphobilin_deaminase_cofac_BS"/>
</dbReference>
<comment type="similarity">
    <text evidence="3 8">Belongs to the HMBS family.</text>
</comment>
<evidence type="ECO:0000259" key="9">
    <source>
        <dbReference type="Pfam" id="PF01379"/>
    </source>
</evidence>
<gene>
    <name evidence="8 11" type="primary">hemC</name>
    <name evidence="11" type="ORF">IZ6_02480</name>
</gene>
<organism evidence="11 12">
    <name type="scientific">Terrihabitans soli</name>
    <dbReference type="NCBI Taxonomy" id="708113"/>
    <lineage>
        <taxon>Bacteria</taxon>
        <taxon>Pseudomonadati</taxon>
        <taxon>Pseudomonadota</taxon>
        <taxon>Alphaproteobacteria</taxon>
        <taxon>Hyphomicrobiales</taxon>
        <taxon>Terrihabitans</taxon>
    </lineage>
</organism>
<dbReference type="KEGG" id="tso:IZ6_02480"/>
<feature type="domain" description="Porphobilinogen deaminase N-terminal" evidence="9">
    <location>
        <begin position="6"/>
        <end position="214"/>
    </location>
</feature>
<keyword evidence="6 8" id="KW-0627">Porphyrin biosynthesis</keyword>
<evidence type="ECO:0000256" key="8">
    <source>
        <dbReference type="HAMAP-Rule" id="MF_00260"/>
    </source>
</evidence>
<dbReference type="Gene3D" id="3.30.160.40">
    <property type="entry name" value="Porphobilinogen deaminase, C-terminal domain"/>
    <property type="match status" value="1"/>
</dbReference>
<dbReference type="PANTHER" id="PTHR11557">
    <property type="entry name" value="PORPHOBILINOGEN DEAMINASE"/>
    <property type="match status" value="1"/>
</dbReference>
<dbReference type="InterPro" id="IPR036803">
    <property type="entry name" value="Porphobilinogen_deaminase_C_sf"/>
</dbReference>
<dbReference type="Pfam" id="PF01379">
    <property type="entry name" value="Porphobil_deam"/>
    <property type="match status" value="1"/>
</dbReference>
<dbReference type="Proteomes" id="UP000515317">
    <property type="component" value="Chromosome"/>
</dbReference>
<comment type="cofactor">
    <cofactor evidence="8">
        <name>dipyrromethane</name>
        <dbReference type="ChEBI" id="CHEBI:60342"/>
    </cofactor>
    <text evidence="8">Binds 1 dipyrromethane group covalently.</text>
</comment>
<evidence type="ECO:0000313" key="12">
    <source>
        <dbReference type="Proteomes" id="UP000515317"/>
    </source>
</evidence>
<dbReference type="EMBL" id="AP023361">
    <property type="protein sequence ID" value="BCJ89513.1"/>
    <property type="molecule type" value="Genomic_DNA"/>
</dbReference>
<comment type="pathway">
    <text evidence="2">Porphyrin-containing compound metabolism; protoporphyrin-IX biosynthesis; coproporphyrinogen-III from 5-aminolevulinate: step 2/4.</text>
</comment>